<evidence type="ECO:0008006" key="3">
    <source>
        <dbReference type="Google" id="ProtNLM"/>
    </source>
</evidence>
<dbReference type="EMBL" id="CADIKM010000031">
    <property type="protein sequence ID" value="CAB3798857.1"/>
    <property type="molecule type" value="Genomic_DNA"/>
</dbReference>
<proteinExistence type="predicted"/>
<accession>A0A6S7BTN3</accession>
<name>A0A6S7BTN3_9BURK</name>
<dbReference type="RefSeq" id="WP_175107158.1">
    <property type="nucleotide sequence ID" value="NZ_CADIKM010000031.1"/>
</dbReference>
<dbReference type="Proteomes" id="UP000494115">
    <property type="component" value="Unassembled WGS sequence"/>
</dbReference>
<evidence type="ECO:0000313" key="1">
    <source>
        <dbReference type="EMBL" id="CAB3798857.1"/>
    </source>
</evidence>
<evidence type="ECO:0000313" key="2">
    <source>
        <dbReference type="Proteomes" id="UP000494115"/>
    </source>
</evidence>
<sequence length="212" mass="23134">MLRRIRTELPLPVVEGVLVERASVRNAAVGVKLIDAARKRARQIVDTANSEAEAVRRLACAEGFREGFGESLGMLGEWLHQHDAICTEAVLRLRDEVQARLSSALLNPLVVAHVVEAVFASTSAWQAQRIRVRLPALVASQATHLAQAVAQAGGAALEIMPSHDSRLTIECGKHVFVYDADELAQSIVRRDCGQDTGIDFSILRTQARDPSR</sequence>
<protein>
    <recommendedName>
        <fullName evidence="3">Flagellar assembly protein FliH/Type III secretion system HrpE domain-containing protein</fullName>
    </recommendedName>
</protein>
<gene>
    <name evidence="1" type="ORF">LMG28138_04541</name>
</gene>
<reference evidence="1 2" key="1">
    <citation type="submission" date="2020-04" db="EMBL/GenBank/DDBJ databases">
        <authorList>
            <person name="De Canck E."/>
        </authorList>
    </citation>
    <scope>NUCLEOTIDE SEQUENCE [LARGE SCALE GENOMIC DNA]</scope>
    <source>
        <strain evidence="1 2">LMG 28138</strain>
    </source>
</reference>
<organism evidence="1 2">
    <name type="scientific">Pararobbsia alpina</name>
    <dbReference type="NCBI Taxonomy" id="621374"/>
    <lineage>
        <taxon>Bacteria</taxon>
        <taxon>Pseudomonadati</taxon>
        <taxon>Pseudomonadota</taxon>
        <taxon>Betaproteobacteria</taxon>
        <taxon>Burkholderiales</taxon>
        <taxon>Burkholderiaceae</taxon>
        <taxon>Pararobbsia</taxon>
    </lineage>
</organism>
<dbReference type="AlphaFoldDB" id="A0A6S7BTN3"/>
<keyword evidence="2" id="KW-1185">Reference proteome</keyword>